<proteinExistence type="predicted"/>
<comment type="caution">
    <text evidence="1">The sequence shown here is derived from an EMBL/GenBank/DDBJ whole genome shotgun (WGS) entry which is preliminary data.</text>
</comment>
<dbReference type="InterPro" id="IPR021276">
    <property type="entry name" value="DUF2855"/>
</dbReference>
<dbReference type="Pfam" id="PF11017">
    <property type="entry name" value="DUF2855"/>
    <property type="match status" value="1"/>
</dbReference>
<organism evidence="1 2">
    <name type="scientific">Clohesyomyces aquaticus</name>
    <dbReference type="NCBI Taxonomy" id="1231657"/>
    <lineage>
        <taxon>Eukaryota</taxon>
        <taxon>Fungi</taxon>
        <taxon>Dikarya</taxon>
        <taxon>Ascomycota</taxon>
        <taxon>Pezizomycotina</taxon>
        <taxon>Dothideomycetes</taxon>
        <taxon>Pleosporomycetidae</taxon>
        <taxon>Pleosporales</taxon>
        <taxon>Lindgomycetaceae</taxon>
        <taxon>Clohesyomyces</taxon>
    </lineage>
</organism>
<evidence type="ECO:0000313" key="1">
    <source>
        <dbReference type="EMBL" id="ORY11972.1"/>
    </source>
</evidence>
<dbReference type="AlphaFoldDB" id="A0A1Y1ZP17"/>
<dbReference type="OrthoDB" id="192702at2759"/>
<gene>
    <name evidence="1" type="ORF">BCR34DRAFT_600912</name>
</gene>
<dbReference type="Proteomes" id="UP000193144">
    <property type="component" value="Unassembled WGS sequence"/>
</dbReference>
<sequence length="412" mass="45443">MAPSPVIHVLEREDYSKHHLVTLPDDPLPPLAPSSLRIQSKILGLTTNNLTYARMGHLMGWWDLHLLPPNAPAPFNDAQKYGRIAAWGYATILSSTVPEIPAGKTVYGFLPIGTLPLDITVELTDVKDRLKITNPHRQHLWVIYNRMNLHDPLADLEAAHGRDFQGWDALMWGLFATGYNLSKCAFAWDDKLLIHPSGKGDWSKEDADLRGATVVCLAGSGKTGMGFVYSLRKCRPQEYQPEKVIGVCSAMSTNTVEGSGLYDKVVLYDEERETGEEIGKSGGRRIVLVDFGARQGMTTKWTQALEGLGIPFTLVFVGASPVVLKPEEVTKVVMAMGERIVCNASELREKGIESGGAAYLEEWDRDLAEFKNNGGIPGVELKWADGMEAWSEAWGKYCRDEVPASTGLVFNI</sequence>
<reference evidence="1 2" key="1">
    <citation type="submission" date="2016-07" db="EMBL/GenBank/DDBJ databases">
        <title>Pervasive Adenine N6-methylation of Active Genes in Fungi.</title>
        <authorList>
            <consortium name="DOE Joint Genome Institute"/>
            <person name="Mondo S.J."/>
            <person name="Dannebaum R.O."/>
            <person name="Kuo R.C."/>
            <person name="Labutti K."/>
            <person name="Haridas S."/>
            <person name="Kuo A."/>
            <person name="Salamov A."/>
            <person name="Ahrendt S.R."/>
            <person name="Lipzen A."/>
            <person name="Sullivan W."/>
            <person name="Andreopoulos W.B."/>
            <person name="Clum A."/>
            <person name="Lindquist E."/>
            <person name="Daum C."/>
            <person name="Ramamoorthy G.K."/>
            <person name="Gryganskyi A."/>
            <person name="Culley D."/>
            <person name="Magnuson J.K."/>
            <person name="James T.Y."/>
            <person name="O'Malley M.A."/>
            <person name="Stajich J.E."/>
            <person name="Spatafora J.W."/>
            <person name="Visel A."/>
            <person name="Grigoriev I.V."/>
        </authorList>
    </citation>
    <scope>NUCLEOTIDE SEQUENCE [LARGE SCALE GENOMIC DNA]</scope>
    <source>
        <strain evidence="1 2">CBS 115471</strain>
    </source>
</reference>
<name>A0A1Y1ZP17_9PLEO</name>
<dbReference type="EMBL" id="MCFA01000055">
    <property type="protein sequence ID" value="ORY11972.1"/>
    <property type="molecule type" value="Genomic_DNA"/>
</dbReference>
<keyword evidence="2" id="KW-1185">Reference proteome</keyword>
<evidence type="ECO:0000313" key="2">
    <source>
        <dbReference type="Proteomes" id="UP000193144"/>
    </source>
</evidence>
<accession>A0A1Y1ZP17</accession>
<protein>
    <submittedName>
        <fullName evidence="1">Uncharacterized protein</fullName>
    </submittedName>
</protein>